<proteinExistence type="predicted"/>
<dbReference type="EMBL" id="OZ035827">
    <property type="protein sequence ID" value="CAL1607071.1"/>
    <property type="molecule type" value="Genomic_DNA"/>
</dbReference>
<feature type="region of interest" description="Disordered" evidence="1">
    <location>
        <begin position="50"/>
        <end position="91"/>
    </location>
</feature>
<name>A0AAV2M1B7_KNICA</name>
<evidence type="ECO:0000313" key="3">
    <source>
        <dbReference type="Proteomes" id="UP001497482"/>
    </source>
</evidence>
<dbReference type="AlphaFoldDB" id="A0AAV2M1B7"/>
<reference evidence="2 3" key="1">
    <citation type="submission" date="2024-04" db="EMBL/GenBank/DDBJ databases">
        <authorList>
            <person name="Waldvogel A.-M."/>
            <person name="Schoenle A."/>
        </authorList>
    </citation>
    <scope>NUCLEOTIDE SEQUENCE [LARGE SCALE GENOMIC DNA]</scope>
</reference>
<feature type="compositionally biased region" description="Basic and acidic residues" evidence="1">
    <location>
        <begin position="66"/>
        <end position="77"/>
    </location>
</feature>
<evidence type="ECO:0000256" key="1">
    <source>
        <dbReference type="SAM" id="MobiDB-lite"/>
    </source>
</evidence>
<sequence>MHLSGRAATPEGWVRTEQTGIRLSPAVSRPVTCGSEPCACTDLSSAGETRTGIHAHTHTEASGGERLGRRSGRDEGRTSSSPSVCPAAPRRPVPRCAAVAQLYTDRSGLERRACVRQSSHSPLLTTGGLQRRLQRPLQLCFGKPMLHMC</sequence>
<accession>A0AAV2M1B7</accession>
<keyword evidence="3" id="KW-1185">Reference proteome</keyword>
<dbReference type="Proteomes" id="UP001497482">
    <property type="component" value="Chromosome 5"/>
</dbReference>
<protein>
    <submittedName>
        <fullName evidence="2">Uncharacterized protein</fullName>
    </submittedName>
</protein>
<organism evidence="2 3">
    <name type="scientific">Knipowitschia caucasica</name>
    <name type="common">Caucasian dwarf goby</name>
    <name type="synonym">Pomatoschistus caucasicus</name>
    <dbReference type="NCBI Taxonomy" id="637954"/>
    <lineage>
        <taxon>Eukaryota</taxon>
        <taxon>Metazoa</taxon>
        <taxon>Chordata</taxon>
        <taxon>Craniata</taxon>
        <taxon>Vertebrata</taxon>
        <taxon>Euteleostomi</taxon>
        <taxon>Actinopterygii</taxon>
        <taxon>Neopterygii</taxon>
        <taxon>Teleostei</taxon>
        <taxon>Neoteleostei</taxon>
        <taxon>Acanthomorphata</taxon>
        <taxon>Gobiaria</taxon>
        <taxon>Gobiiformes</taxon>
        <taxon>Gobioidei</taxon>
        <taxon>Gobiidae</taxon>
        <taxon>Gobiinae</taxon>
        <taxon>Knipowitschia</taxon>
    </lineage>
</organism>
<feature type="compositionally biased region" description="Low complexity" evidence="1">
    <location>
        <begin position="79"/>
        <end position="91"/>
    </location>
</feature>
<evidence type="ECO:0000313" key="2">
    <source>
        <dbReference type="EMBL" id="CAL1607071.1"/>
    </source>
</evidence>
<gene>
    <name evidence="2" type="ORF">KC01_LOCUS34147</name>
</gene>